<accession>A0A2W1K2B4</accession>
<proteinExistence type="predicted"/>
<dbReference type="RefSeq" id="WP_110984250.1">
    <property type="nucleotide sequence ID" value="NZ_CAWNWM010000001.1"/>
</dbReference>
<protein>
    <recommendedName>
        <fullName evidence="3">YcfA-like protein</fullName>
    </recommendedName>
</protein>
<sequence>MPKLFTPALKKKLKAAECSFERSGKGDHEICYSLITQHRFVVDQSIKSRHTANAVLKQAGLPKAF</sequence>
<comment type="caution">
    <text evidence="1">The sequence shown here is derived from an EMBL/GenBank/DDBJ whole genome shotgun (WGS) entry which is preliminary data.</text>
</comment>
<gene>
    <name evidence="1" type="ORF">C1752_00268</name>
</gene>
<keyword evidence="2" id="KW-1185">Reference proteome</keyword>
<evidence type="ECO:0008006" key="3">
    <source>
        <dbReference type="Google" id="ProtNLM"/>
    </source>
</evidence>
<dbReference type="EMBL" id="PQWO01000001">
    <property type="protein sequence ID" value="PZD75524.1"/>
    <property type="molecule type" value="Genomic_DNA"/>
</dbReference>
<evidence type="ECO:0000313" key="2">
    <source>
        <dbReference type="Proteomes" id="UP000248857"/>
    </source>
</evidence>
<evidence type="ECO:0000313" key="1">
    <source>
        <dbReference type="EMBL" id="PZD75524.1"/>
    </source>
</evidence>
<dbReference type="AlphaFoldDB" id="A0A2W1K2B4"/>
<organism evidence="1 2">
    <name type="scientific">Acaryochloris thomasi RCC1774</name>
    <dbReference type="NCBI Taxonomy" id="1764569"/>
    <lineage>
        <taxon>Bacteria</taxon>
        <taxon>Bacillati</taxon>
        <taxon>Cyanobacteriota</taxon>
        <taxon>Cyanophyceae</taxon>
        <taxon>Acaryochloridales</taxon>
        <taxon>Acaryochloridaceae</taxon>
        <taxon>Acaryochloris</taxon>
        <taxon>Acaryochloris thomasi</taxon>
    </lineage>
</organism>
<dbReference type="OrthoDB" id="9811409at2"/>
<dbReference type="Proteomes" id="UP000248857">
    <property type="component" value="Unassembled WGS sequence"/>
</dbReference>
<name>A0A2W1K2B4_9CYAN</name>
<reference evidence="1 2" key="1">
    <citation type="journal article" date="2018" name="Sci. Rep.">
        <title>A novel species of the marine cyanobacterium Acaryochloris with a unique pigment content and lifestyle.</title>
        <authorList>
            <person name="Partensky F."/>
            <person name="Six C."/>
            <person name="Ratin M."/>
            <person name="Garczarek L."/>
            <person name="Vaulot D."/>
            <person name="Probert I."/>
            <person name="Calteau A."/>
            <person name="Gourvil P."/>
            <person name="Marie D."/>
            <person name="Grebert T."/>
            <person name="Bouchier C."/>
            <person name="Le Panse S."/>
            <person name="Gachenot M."/>
            <person name="Rodriguez F."/>
            <person name="Garrido J.L."/>
        </authorList>
    </citation>
    <scope>NUCLEOTIDE SEQUENCE [LARGE SCALE GENOMIC DNA]</scope>
    <source>
        <strain evidence="1 2">RCC1774</strain>
    </source>
</reference>